<dbReference type="Gene3D" id="3.40.720.10">
    <property type="entry name" value="Alkaline Phosphatase, subunit A"/>
    <property type="match status" value="1"/>
</dbReference>
<protein>
    <submittedName>
        <fullName evidence="2">Arylsulfatase A-like enzyme</fullName>
    </submittedName>
</protein>
<dbReference type="AlphaFoldDB" id="A0A482YE01"/>
<gene>
    <name evidence="2" type="ORF">BDK88_2397</name>
</gene>
<name>A0A482YE01_9EURY</name>
<dbReference type="PANTHER" id="PTHR43751:SF3">
    <property type="entry name" value="SULFATASE N-TERMINAL DOMAIN-CONTAINING PROTEIN"/>
    <property type="match status" value="1"/>
</dbReference>
<dbReference type="OrthoDB" id="3164at2157"/>
<sequence length="489" mass="55072">MVDQPNILLLIFDTLRADAPSYGDSAFPVETETIDEIARRGTAFDSAFAVGPWTPPSHGAMFSGRYPNSTGFNGAWPTMPDSVPLLADWFADRGYQTYGIPGPAKMGSETGLDRGFNHYFEVYEEVAERPSLAYFKQLLTDPLIRRDFVRLVGRGNDYYTEIKFEKLRKWLDNTSEPFFAMANLTTVHAPYDPPRPYKQEATPELSRPRYGLSEELLNQPCEYDSPVVNDDRLFAAADGADAQSIALRYRDDPSSISTSEIEVLRRWYAASLRYLDDRLSTFFDWFSSESLADNTIIVLTSDHGELFGEHNAMYHGNFLYDEITHVPLVFAGPNVPAGERRTDLVSHIDLFATLCDLCGLEAPTTDGISLFGKRRREAVFTAEAPSNLHDTNAADTVSTDTLREFELGRKSVRTSDYRFELRSDGSERLYRLPGETLIDDPDESIIESLRDRVIKTLGAEFNDSRGEADVDDDLSAGVRRNLRELGYIE</sequence>
<comment type="caution">
    <text evidence="2">The sequence shown here is derived from an EMBL/GenBank/DDBJ whole genome shotgun (WGS) entry which is preliminary data.</text>
</comment>
<dbReference type="RefSeq" id="WP_130500524.1">
    <property type="nucleotide sequence ID" value="NZ_SHMP01000004.1"/>
</dbReference>
<dbReference type="InterPro" id="IPR052701">
    <property type="entry name" value="GAG_Ulvan_Degrading_Sulfatases"/>
</dbReference>
<organism evidence="2 3">
    <name type="scientific">Natrinema hispanicum</name>
    <dbReference type="NCBI Taxonomy" id="392421"/>
    <lineage>
        <taxon>Archaea</taxon>
        <taxon>Methanobacteriati</taxon>
        <taxon>Methanobacteriota</taxon>
        <taxon>Stenosarchaea group</taxon>
        <taxon>Halobacteria</taxon>
        <taxon>Halobacteriales</taxon>
        <taxon>Natrialbaceae</taxon>
        <taxon>Natrinema</taxon>
    </lineage>
</organism>
<reference evidence="2 3" key="1">
    <citation type="submission" date="2019-02" db="EMBL/GenBank/DDBJ databases">
        <title>Genomic Encyclopedia of Archaeal and Bacterial Type Strains, Phase II (KMG-II): from individual species to whole genera.</title>
        <authorList>
            <person name="Goeker M."/>
        </authorList>
    </citation>
    <scope>NUCLEOTIDE SEQUENCE [LARGE SCALE GENOMIC DNA]</scope>
    <source>
        <strain evidence="2 3">DSM 18328</strain>
    </source>
</reference>
<dbReference type="Proteomes" id="UP000291097">
    <property type="component" value="Unassembled WGS sequence"/>
</dbReference>
<feature type="domain" description="Sulfatase N-terminal" evidence="1">
    <location>
        <begin position="5"/>
        <end position="359"/>
    </location>
</feature>
<dbReference type="InterPro" id="IPR017850">
    <property type="entry name" value="Alkaline_phosphatase_core_sf"/>
</dbReference>
<accession>A0A482YE01</accession>
<evidence type="ECO:0000313" key="3">
    <source>
        <dbReference type="Proteomes" id="UP000291097"/>
    </source>
</evidence>
<dbReference type="SUPFAM" id="SSF53649">
    <property type="entry name" value="Alkaline phosphatase-like"/>
    <property type="match status" value="1"/>
</dbReference>
<dbReference type="EMBL" id="SHMP01000004">
    <property type="protein sequence ID" value="RZV11160.1"/>
    <property type="molecule type" value="Genomic_DNA"/>
</dbReference>
<evidence type="ECO:0000259" key="1">
    <source>
        <dbReference type="Pfam" id="PF00884"/>
    </source>
</evidence>
<dbReference type="InterPro" id="IPR000917">
    <property type="entry name" value="Sulfatase_N"/>
</dbReference>
<dbReference type="CDD" id="cd16148">
    <property type="entry name" value="sulfatase_like"/>
    <property type="match status" value="1"/>
</dbReference>
<evidence type="ECO:0000313" key="2">
    <source>
        <dbReference type="EMBL" id="RZV11160.1"/>
    </source>
</evidence>
<dbReference type="PANTHER" id="PTHR43751">
    <property type="entry name" value="SULFATASE"/>
    <property type="match status" value="1"/>
</dbReference>
<proteinExistence type="predicted"/>
<dbReference type="Pfam" id="PF00884">
    <property type="entry name" value="Sulfatase"/>
    <property type="match status" value="1"/>
</dbReference>